<gene>
    <name evidence="13" type="ORF">Atai01_65070</name>
</gene>
<dbReference type="PANTHER" id="PTHR43528">
    <property type="entry name" value="ALPHA-KETOGLUTARATE PERMEASE"/>
    <property type="match status" value="1"/>
</dbReference>
<evidence type="ECO:0000256" key="2">
    <source>
        <dbReference type="ARBA" id="ARBA00008240"/>
    </source>
</evidence>
<evidence type="ECO:0000313" key="13">
    <source>
        <dbReference type="EMBL" id="GLY69888.1"/>
    </source>
</evidence>
<feature type="transmembrane region" description="Helical" evidence="11">
    <location>
        <begin position="157"/>
        <end position="180"/>
    </location>
</feature>
<reference evidence="13" key="1">
    <citation type="submission" date="2023-03" db="EMBL/GenBank/DDBJ databases">
        <title>Amycolatopsis taiwanensis NBRC 103393.</title>
        <authorList>
            <person name="Ichikawa N."/>
            <person name="Sato H."/>
            <person name="Tonouchi N."/>
        </authorList>
    </citation>
    <scope>NUCLEOTIDE SEQUENCE</scope>
    <source>
        <strain evidence="13">NBRC 103393</strain>
    </source>
</reference>
<feature type="transmembrane region" description="Helical" evidence="11">
    <location>
        <begin position="56"/>
        <end position="80"/>
    </location>
</feature>
<feature type="transmembrane region" description="Helical" evidence="11">
    <location>
        <begin position="339"/>
        <end position="363"/>
    </location>
</feature>
<feature type="transmembrane region" description="Helical" evidence="11">
    <location>
        <begin position="20"/>
        <end position="50"/>
    </location>
</feature>
<keyword evidence="14" id="KW-1185">Reference proteome</keyword>
<evidence type="ECO:0000256" key="7">
    <source>
        <dbReference type="ARBA" id="ARBA00022989"/>
    </source>
</evidence>
<feature type="transmembrane region" description="Helical" evidence="11">
    <location>
        <begin position="116"/>
        <end position="136"/>
    </location>
</feature>
<dbReference type="GO" id="GO:0005886">
    <property type="term" value="C:plasma membrane"/>
    <property type="evidence" value="ECO:0007669"/>
    <property type="project" value="UniProtKB-SubCell"/>
</dbReference>
<feature type="domain" description="Major facilitator superfamily (MFS) profile" evidence="12">
    <location>
        <begin position="20"/>
        <end position="430"/>
    </location>
</feature>
<dbReference type="InterPro" id="IPR011701">
    <property type="entry name" value="MFS"/>
</dbReference>
<evidence type="ECO:0000259" key="12">
    <source>
        <dbReference type="PROSITE" id="PS50850"/>
    </source>
</evidence>
<dbReference type="RefSeq" id="WP_285489269.1">
    <property type="nucleotide sequence ID" value="NZ_BSTI01000019.1"/>
</dbReference>
<feature type="transmembrane region" description="Helical" evidence="11">
    <location>
        <begin position="281"/>
        <end position="302"/>
    </location>
</feature>
<dbReference type="SUPFAM" id="SSF103473">
    <property type="entry name" value="MFS general substrate transporter"/>
    <property type="match status" value="1"/>
</dbReference>
<evidence type="ECO:0000256" key="9">
    <source>
        <dbReference type="ARBA" id="ARBA00037295"/>
    </source>
</evidence>
<feature type="transmembrane region" description="Helical" evidence="11">
    <location>
        <begin position="247"/>
        <end position="269"/>
    </location>
</feature>
<dbReference type="EMBL" id="BSTI01000019">
    <property type="protein sequence ID" value="GLY69888.1"/>
    <property type="molecule type" value="Genomic_DNA"/>
</dbReference>
<keyword evidence="4" id="KW-1003">Cell membrane</keyword>
<dbReference type="InterPro" id="IPR036259">
    <property type="entry name" value="MFS_trans_sf"/>
</dbReference>
<evidence type="ECO:0000256" key="1">
    <source>
        <dbReference type="ARBA" id="ARBA00004651"/>
    </source>
</evidence>
<keyword evidence="6" id="KW-0769">Symport</keyword>
<keyword evidence="3" id="KW-0813">Transport</keyword>
<comment type="function">
    <text evidence="9">May be a proton symporter involved in the uptake of osmolytes such as proline and glycine betaine.</text>
</comment>
<keyword evidence="5 11" id="KW-0812">Transmembrane</keyword>
<dbReference type="PROSITE" id="PS50850">
    <property type="entry name" value="MFS"/>
    <property type="match status" value="1"/>
</dbReference>
<comment type="caution">
    <text evidence="13">The sequence shown here is derived from an EMBL/GenBank/DDBJ whole genome shotgun (WGS) entry which is preliminary data.</text>
</comment>
<feature type="transmembrane region" description="Helical" evidence="11">
    <location>
        <begin position="409"/>
        <end position="426"/>
    </location>
</feature>
<dbReference type="PANTHER" id="PTHR43528:SF1">
    <property type="entry name" value="ALPHA-KETOGLUTARATE PERMEASE"/>
    <property type="match status" value="1"/>
</dbReference>
<evidence type="ECO:0000256" key="4">
    <source>
        <dbReference type="ARBA" id="ARBA00022475"/>
    </source>
</evidence>
<evidence type="ECO:0000256" key="11">
    <source>
        <dbReference type="SAM" id="Phobius"/>
    </source>
</evidence>
<comment type="similarity">
    <text evidence="2">Belongs to the major facilitator superfamily. Metabolite:H+ Symporter (MHS) family (TC 2.A.1.6) family.</text>
</comment>
<keyword evidence="8 11" id="KW-0472">Membrane</keyword>
<dbReference type="AlphaFoldDB" id="A0A9W6R601"/>
<dbReference type="InterPro" id="IPR020846">
    <property type="entry name" value="MFS_dom"/>
</dbReference>
<proteinExistence type="inferred from homology"/>
<feature type="transmembrane region" description="Helical" evidence="11">
    <location>
        <begin position="314"/>
        <end position="333"/>
    </location>
</feature>
<dbReference type="InterPro" id="IPR051084">
    <property type="entry name" value="H+-coupled_symporters"/>
</dbReference>
<evidence type="ECO:0000256" key="10">
    <source>
        <dbReference type="ARBA" id="ARBA00039918"/>
    </source>
</evidence>
<evidence type="ECO:0000256" key="5">
    <source>
        <dbReference type="ARBA" id="ARBA00022692"/>
    </source>
</evidence>
<dbReference type="InterPro" id="IPR005829">
    <property type="entry name" value="Sugar_transporter_CS"/>
</dbReference>
<protein>
    <recommendedName>
        <fullName evidence="10">Putative proline/betaine transporter</fullName>
    </recommendedName>
</protein>
<feature type="transmembrane region" description="Helical" evidence="11">
    <location>
        <begin position="92"/>
        <end position="110"/>
    </location>
</feature>
<dbReference type="GO" id="GO:0015293">
    <property type="term" value="F:symporter activity"/>
    <property type="evidence" value="ECO:0007669"/>
    <property type="project" value="UniProtKB-KW"/>
</dbReference>
<feature type="transmembrane region" description="Helical" evidence="11">
    <location>
        <begin position="375"/>
        <end position="397"/>
    </location>
</feature>
<sequence length="437" mass="46776">METVPDTGQSTVDRRTLRRVTIAGSVGVFVEFYDYAVYGFMASTIAAVFFPQQDGTAALLLTFSIFGLTFFVRPLGGVLCGYLGDRIGRQRTLVIVLMLISGSTVAIGLLPTYSAIGLAAPLLLLLLRLAQGFSAGGETAGAMSFVAEYSPEGRRGVLVSFAQLGSYVSLLLGAVVTTALTETLGQEAMTAWGWRVPFLLAVPMAVIGFYIRSKLDETPKFQQLRKDSGPASNPLKEALASARQRKAVVLAILIPVLNGTGYYVLFTYMPTYLNKTLHFSVVQGLLITVCSLVAIIIAIPLAGRLSDRIGRKRTIAGSALSLVVLGYPCYWMLTKGSVWLAVVGGVLMSILFAGHTGVIHIVLVELFPTRLRYTAFALGYNISTAVFGGSAPFLMTYLISVTGNGSMPAYYLVLTAAVTALAVLRIPETAHTPLKED</sequence>
<accession>A0A9W6R601</accession>
<dbReference type="Proteomes" id="UP001165136">
    <property type="component" value="Unassembled WGS sequence"/>
</dbReference>
<evidence type="ECO:0000256" key="8">
    <source>
        <dbReference type="ARBA" id="ARBA00023136"/>
    </source>
</evidence>
<organism evidence="13 14">
    <name type="scientific">Amycolatopsis taiwanensis</name>
    <dbReference type="NCBI Taxonomy" id="342230"/>
    <lineage>
        <taxon>Bacteria</taxon>
        <taxon>Bacillati</taxon>
        <taxon>Actinomycetota</taxon>
        <taxon>Actinomycetes</taxon>
        <taxon>Pseudonocardiales</taxon>
        <taxon>Pseudonocardiaceae</taxon>
        <taxon>Amycolatopsis</taxon>
    </lineage>
</organism>
<evidence type="ECO:0000313" key="14">
    <source>
        <dbReference type="Proteomes" id="UP001165136"/>
    </source>
</evidence>
<dbReference type="Gene3D" id="1.20.1250.20">
    <property type="entry name" value="MFS general substrate transporter like domains"/>
    <property type="match status" value="2"/>
</dbReference>
<name>A0A9W6R601_9PSEU</name>
<feature type="transmembrane region" description="Helical" evidence="11">
    <location>
        <begin position="192"/>
        <end position="211"/>
    </location>
</feature>
<keyword evidence="7 11" id="KW-1133">Transmembrane helix</keyword>
<dbReference type="PROSITE" id="PS00216">
    <property type="entry name" value="SUGAR_TRANSPORT_1"/>
    <property type="match status" value="1"/>
</dbReference>
<comment type="subcellular location">
    <subcellularLocation>
        <location evidence="1">Cell membrane</location>
        <topology evidence="1">Multi-pass membrane protein</topology>
    </subcellularLocation>
</comment>
<evidence type="ECO:0000256" key="6">
    <source>
        <dbReference type="ARBA" id="ARBA00022847"/>
    </source>
</evidence>
<evidence type="ECO:0000256" key="3">
    <source>
        <dbReference type="ARBA" id="ARBA00022448"/>
    </source>
</evidence>
<dbReference type="FunFam" id="1.20.1250.20:FF:000001">
    <property type="entry name" value="Dicarboxylate MFS transporter"/>
    <property type="match status" value="1"/>
</dbReference>
<dbReference type="Pfam" id="PF07690">
    <property type="entry name" value="MFS_1"/>
    <property type="match status" value="1"/>
</dbReference>